<dbReference type="EMBL" id="QFPN01000007">
    <property type="protein sequence ID" value="PZQ13663.1"/>
    <property type="molecule type" value="Genomic_DNA"/>
</dbReference>
<protein>
    <submittedName>
        <fullName evidence="1">Uncharacterized protein</fullName>
    </submittedName>
</protein>
<evidence type="ECO:0000313" key="1">
    <source>
        <dbReference type="EMBL" id="PZQ13663.1"/>
    </source>
</evidence>
<comment type="caution">
    <text evidence="1">The sequence shown here is derived from an EMBL/GenBank/DDBJ whole genome shotgun (WGS) entry which is preliminary data.</text>
</comment>
<organism evidence="1 2">
    <name type="scientific">Ancylobacter novellus</name>
    <name type="common">Thiobacillus novellus</name>
    <dbReference type="NCBI Taxonomy" id="921"/>
    <lineage>
        <taxon>Bacteria</taxon>
        <taxon>Pseudomonadati</taxon>
        <taxon>Pseudomonadota</taxon>
        <taxon>Alphaproteobacteria</taxon>
        <taxon>Hyphomicrobiales</taxon>
        <taxon>Xanthobacteraceae</taxon>
        <taxon>Ancylobacter</taxon>
    </lineage>
</organism>
<sequence length="93" mass="10115">MHSLLCAGVAAVVDQLTQPRFSAAVEAHLLEAVRPISELNEAVIAETKTRRPKGRREAEMKFEMIVGRHLRAGEIERALADCAALGPELIGAR</sequence>
<accession>A0A2W5M8D1</accession>
<gene>
    <name evidence="1" type="ORF">DI565_14070</name>
</gene>
<dbReference type="AlphaFoldDB" id="A0A2W5M8D1"/>
<evidence type="ECO:0000313" key="2">
    <source>
        <dbReference type="Proteomes" id="UP000249577"/>
    </source>
</evidence>
<name>A0A2W5M8D1_ANCNO</name>
<reference evidence="1 2" key="1">
    <citation type="submission" date="2017-08" db="EMBL/GenBank/DDBJ databases">
        <title>Infants hospitalized years apart are colonized by the same room-sourced microbial strains.</title>
        <authorList>
            <person name="Brooks B."/>
            <person name="Olm M.R."/>
            <person name="Firek B.A."/>
            <person name="Baker R."/>
            <person name="Thomas B.C."/>
            <person name="Morowitz M.J."/>
            <person name="Banfield J.F."/>
        </authorList>
    </citation>
    <scope>NUCLEOTIDE SEQUENCE [LARGE SCALE GENOMIC DNA]</scope>
    <source>
        <strain evidence="1">S2_005_003_R2_43</strain>
    </source>
</reference>
<dbReference type="Proteomes" id="UP000249577">
    <property type="component" value="Unassembled WGS sequence"/>
</dbReference>
<proteinExistence type="predicted"/>